<dbReference type="CDD" id="cd00303">
    <property type="entry name" value="retropepsin_like"/>
    <property type="match status" value="1"/>
</dbReference>
<gene>
    <name evidence="1" type="ORF">DICSQDRAFT_73515</name>
</gene>
<dbReference type="EMBL" id="JH719548">
    <property type="protein sequence ID" value="EJF55558.1"/>
    <property type="molecule type" value="Genomic_DNA"/>
</dbReference>
<dbReference type="OrthoDB" id="1750432at2759"/>
<evidence type="ECO:0000313" key="2">
    <source>
        <dbReference type="Proteomes" id="UP000053319"/>
    </source>
</evidence>
<dbReference type="HOGENOM" id="CLU_047281_2_0_1"/>
<proteinExistence type="predicted"/>
<dbReference type="RefSeq" id="XP_007371703.1">
    <property type="nucleotide sequence ID" value="XM_007371641.1"/>
</dbReference>
<dbReference type="InterPro" id="IPR021109">
    <property type="entry name" value="Peptidase_aspartic_dom_sf"/>
</dbReference>
<organism evidence="1 2">
    <name type="scientific">Dichomitus squalens (strain LYAD-421)</name>
    <name type="common">Western red white-rot fungus</name>
    <dbReference type="NCBI Taxonomy" id="732165"/>
    <lineage>
        <taxon>Eukaryota</taxon>
        <taxon>Fungi</taxon>
        <taxon>Dikarya</taxon>
        <taxon>Basidiomycota</taxon>
        <taxon>Agaricomycotina</taxon>
        <taxon>Agaricomycetes</taxon>
        <taxon>Polyporales</taxon>
        <taxon>Polyporaceae</taxon>
        <taxon>Dichomitus</taxon>
    </lineage>
</organism>
<evidence type="ECO:0000313" key="1">
    <source>
        <dbReference type="EMBL" id="EJF55558.1"/>
    </source>
</evidence>
<dbReference type="AlphaFoldDB" id="R7SI66"/>
<dbReference type="Pfam" id="PF13975">
    <property type="entry name" value="gag-asp_proteas"/>
    <property type="match status" value="1"/>
</dbReference>
<feature type="non-terminal residue" evidence="1">
    <location>
        <position position="391"/>
    </location>
</feature>
<accession>R7SI66</accession>
<reference evidence="1 2" key="1">
    <citation type="journal article" date="2012" name="Science">
        <title>The Paleozoic origin of enzymatic lignin decomposition reconstructed from 31 fungal genomes.</title>
        <authorList>
            <person name="Floudas D."/>
            <person name="Binder M."/>
            <person name="Riley R."/>
            <person name="Barry K."/>
            <person name="Blanchette R.A."/>
            <person name="Henrissat B."/>
            <person name="Martinez A.T."/>
            <person name="Otillar R."/>
            <person name="Spatafora J.W."/>
            <person name="Yadav J.S."/>
            <person name="Aerts A."/>
            <person name="Benoit I."/>
            <person name="Boyd A."/>
            <person name="Carlson A."/>
            <person name="Copeland A."/>
            <person name="Coutinho P.M."/>
            <person name="de Vries R.P."/>
            <person name="Ferreira P."/>
            <person name="Findley K."/>
            <person name="Foster B."/>
            <person name="Gaskell J."/>
            <person name="Glotzer D."/>
            <person name="Gorecki P."/>
            <person name="Heitman J."/>
            <person name="Hesse C."/>
            <person name="Hori C."/>
            <person name="Igarashi K."/>
            <person name="Jurgens J.A."/>
            <person name="Kallen N."/>
            <person name="Kersten P."/>
            <person name="Kohler A."/>
            <person name="Kuees U."/>
            <person name="Kumar T.K.A."/>
            <person name="Kuo A."/>
            <person name="LaButti K."/>
            <person name="Larrondo L.F."/>
            <person name="Lindquist E."/>
            <person name="Ling A."/>
            <person name="Lombard V."/>
            <person name="Lucas S."/>
            <person name="Lundell T."/>
            <person name="Martin R."/>
            <person name="McLaughlin D.J."/>
            <person name="Morgenstern I."/>
            <person name="Morin E."/>
            <person name="Murat C."/>
            <person name="Nagy L.G."/>
            <person name="Nolan M."/>
            <person name="Ohm R.A."/>
            <person name="Patyshakuliyeva A."/>
            <person name="Rokas A."/>
            <person name="Ruiz-Duenas F.J."/>
            <person name="Sabat G."/>
            <person name="Salamov A."/>
            <person name="Samejima M."/>
            <person name="Schmutz J."/>
            <person name="Slot J.C."/>
            <person name="St John F."/>
            <person name="Stenlid J."/>
            <person name="Sun H."/>
            <person name="Sun S."/>
            <person name="Syed K."/>
            <person name="Tsang A."/>
            <person name="Wiebenga A."/>
            <person name="Young D."/>
            <person name="Pisabarro A."/>
            <person name="Eastwood D.C."/>
            <person name="Martin F."/>
            <person name="Cullen D."/>
            <person name="Grigoriev I.V."/>
            <person name="Hibbett D.S."/>
        </authorList>
    </citation>
    <scope>NUCLEOTIDE SEQUENCE [LARGE SCALE GENOMIC DNA]</scope>
    <source>
        <strain evidence="1 2">LYAD-421 SS1</strain>
    </source>
</reference>
<dbReference type="SUPFAM" id="SSF50630">
    <property type="entry name" value="Acid proteases"/>
    <property type="match status" value="1"/>
</dbReference>
<dbReference type="GeneID" id="18843961"/>
<evidence type="ECO:0008006" key="3">
    <source>
        <dbReference type="Google" id="ProtNLM"/>
    </source>
</evidence>
<protein>
    <recommendedName>
        <fullName evidence="3">Peptidase A2 domain-containing protein</fullName>
    </recommendedName>
</protein>
<name>R7SI66_DICSQ</name>
<dbReference type="KEGG" id="dsq:DICSQDRAFT_73515"/>
<sequence length="391" mass="43970">MYLTADELRNAELDLPGRYRIALSEQNCPNLIEGGTEPMGDAMALILEQELNETLPYPSGHLGSGLRSRFRCFQLDSIVEILDNYLAVSVSISCEKLRNVRLDFRDWYAHEARHILADEKRTTFCVEDLEGELESLFSRSPLTEPCGLTLELNAIQSGKHAKGERDELTVQRNAAIPRDLRRVIPEPIVVVILINGQPVRALLDTGSLADFMSAKLAHQLKVETFELVKPMPLHLAVQGSRAKINYGCTAQVEYQSINAKRYFDIINLLNYDVILGTPFFFQHKVLTGFNPTKVVIGSSSPLPIEGKQARVLESRAAEVFANRVEAARKLLSEYAAPICKEASDSPLPPLRAINHTIPLKDESKIYSWRPSKCPDALRDLWREKRDAYLKS</sequence>
<dbReference type="Proteomes" id="UP000053319">
    <property type="component" value="Unassembled WGS sequence"/>
</dbReference>
<dbReference type="Gene3D" id="2.40.70.10">
    <property type="entry name" value="Acid Proteases"/>
    <property type="match status" value="1"/>
</dbReference>